<feature type="transmembrane region" description="Helical" evidence="17">
    <location>
        <begin position="704"/>
        <end position="726"/>
    </location>
</feature>
<dbReference type="InterPro" id="IPR053958">
    <property type="entry name" value="HMGCR/SNAP/NPC1-like_SSD"/>
</dbReference>
<evidence type="ECO:0000256" key="10">
    <source>
        <dbReference type="ARBA" id="ARBA00023136"/>
    </source>
</evidence>
<feature type="transmembrane region" description="Helical" evidence="17">
    <location>
        <begin position="1261"/>
        <end position="1288"/>
    </location>
</feature>
<comment type="catalytic activity">
    <reaction evidence="15">
        <text>cholesterol(in) = cholesterol(out)</text>
        <dbReference type="Rhea" id="RHEA:39747"/>
        <dbReference type="ChEBI" id="CHEBI:16113"/>
    </reaction>
</comment>
<comment type="caution">
    <text evidence="20">The sequence shown here is derived from an EMBL/GenBank/DDBJ whole genome shotgun (WGS) entry which is preliminary data.</text>
</comment>
<keyword evidence="4" id="KW-0153">Cholesterol metabolism</keyword>
<evidence type="ECO:0000256" key="15">
    <source>
        <dbReference type="ARBA" id="ARBA00034049"/>
    </source>
</evidence>
<dbReference type="GO" id="GO:0005886">
    <property type="term" value="C:plasma membrane"/>
    <property type="evidence" value="ECO:0007669"/>
    <property type="project" value="TreeGrafter"/>
</dbReference>
<dbReference type="InterPro" id="IPR000731">
    <property type="entry name" value="SSD"/>
</dbReference>
<keyword evidence="11" id="KW-1015">Disulfide bond</keyword>
<feature type="transmembrane region" description="Helical" evidence="17">
    <location>
        <begin position="1184"/>
        <end position="1202"/>
    </location>
</feature>
<evidence type="ECO:0000256" key="6">
    <source>
        <dbReference type="ARBA" id="ARBA00022729"/>
    </source>
</evidence>
<dbReference type="PANTHER" id="PTHR45727">
    <property type="entry name" value="NPC INTRACELLULAR CHOLESTEROL TRANSPORTER 1"/>
    <property type="match status" value="1"/>
</dbReference>
<accession>A0AAE1BVS4</accession>
<dbReference type="FunFam" id="1.20.1640.10:FF:000008">
    <property type="entry name" value="NPC intracellular cholesterol transporter 1"/>
    <property type="match status" value="1"/>
</dbReference>
<evidence type="ECO:0000256" key="2">
    <source>
        <dbReference type="ARBA" id="ARBA00005585"/>
    </source>
</evidence>
<evidence type="ECO:0000256" key="17">
    <source>
        <dbReference type="SAM" id="Phobius"/>
    </source>
</evidence>
<feature type="coiled-coil region" evidence="16">
    <location>
        <begin position="1295"/>
        <end position="1322"/>
    </location>
</feature>
<dbReference type="Proteomes" id="UP001286313">
    <property type="component" value="Unassembled WGS sequence"/>
</dbReference>
<keyword evidence="10 17" id="KW-0472">Membrane</keyword>
<feature type="domain" description="SSD" evidence="19">
    <location>
        <begin position="639"/>
        <end position="805"/>
    </location>
</feature>
<dbReference type="Gene3D" id="1.20.1640.10">
    <property type="entry name" value="Multidrug efflux transporter AcrB transmembrane domain"/>
    <property type="match status" value="2"/>
</dbReference>
<evidence type="ECO:0000256" key="3">
    <source>
        <dbReference type="ARBA" id="ARBA00022448"/>
    </source>
</evidence>
<dbReference type="NCBIfam" id="TIGR00917">
    <property type="entry name" value="2A060601"/>
    <property type="match status" value="1"/>
</dbReference>
<evidence type="ECO:0000256" key="1">
    <source>
        <dbReference type="ARBA" id="ARBA00004127"/>
    </source>
</evidence>
<protein>
    <recommendedName>
        <fullName evidence="19">SSD domain-containing protein</fullName>
    </recommendedName>
</protein>
<keyword evidence="16" id="KW-0175">Coiled coil</keyword>
<evidence type="ECO:0000256" key="11">
    <source>
        <dbReference type="ARBA" id="ARBA00023157"/>
    </source>
</evidence>
<dbReference type="GO" id="GO:0015485">
    <property type="term" value="F:cholesterol binding"/>
    <property type="evidence" value="ECO:0007669"/>
    <property type="project" value="TreeGrafter"/>
</dbReference>
<organism evidence="20 21">
    <name type="scientific">Petrolisthes cinctipes</name>
    <name type="common">Flat porcelain crab</name>
    <dbReference type="NCBI Taxonomy" id="88211"/>
    <lineage>
        <taxon>Eukaryota</taxon>
        <taxon>Metazoa</taxon>
        <taxon>Ecdysozoa</taxon>
        <taxon>Arthropoda</taxon>
        <taxon>Crustacea</taxon>
        <taxon>Multicrustacea</taxon>
        <taxon>Malacostraca</taxon>
        <taxon>Eumalacostraca</taxon>
        <taxon>Eucarida</taxon>
        <taxon>Decapoda</taxon>
        <taxon>Pleocyemata</taxon>
        <taxon>Anomura</taxon>
        <taxon>Galatheoidea</taxon>
        <taxon>Porcellanidae</taxon>
        <taxon>Petrolisthes</taxon>
    </lineage>
</organism>
<dbReference type="GO" id="GO:0042632">
    <property type="term" value="P:cholesterol homeostasis"/>
    <property type="evidence" value="ECO:0007669"/>
    <property type="project" value="TreeGrafter"/>
</dbReference>
<comment type="similarity">
    <text evidence="2">Belongs to the patched family.</text>
</comment>
<name>A0AAE1BVS4_PETCI</name>
<evidence type="ECO:0000256" key="16">
    <source>
        <dbReference type="SAM" id="Coils"/>
    </source>
</evidence>
<evidence type="ECO:0000313" key="21">
    <source>
        <dbReference type="Proteomes" id="UP001286313"/>
    </source>
</evidence>
<keyword evidence="3" id="KW-0813">Transport</keyword>
<dbReference type="Pfam" id="PF12349">
    <property type="entry name" value="Sterol-sensing"/>
    <property type="match status" value="1"/>
</dbReference>
<keyword evidence="21" id="KW-1185">Reference proteome</keyword>
<feature type="transmembrane region" description="Helical" evidence="17">
    <location>
        <begin position="640"/>
        <end position="662"/>
    </location>
</feature>
<feature type="transmembrane region" description="Helical" evidence="17">
    <location>
        <begin position="298"/>
        <end position="321"/>
    </location>
</feature>
<dbReference type="FunFam" id="1.20.1640.10:FF:000010">
    <property type="entry name" value="NPC intracellular cholesterol transporter 1"/>
    <property type="match status" value="1"/>
</dbReference>
<feature type="transmembrane region" description="Helical" evidence="17">
    <location>
        <begin position="853"/>
        <end position="872"/>
    </location>
</feature>
<reference evidence="20" key="1">
    <citation type="submission" date="2023-10" db="EMBL/GenBank/DDBJ databases">
        <title>Genome assemblies of two species of porcelain crab, Petrolisthes cinctipes and Petrolisthes manimaculis (Anomura: Porcellanidae).</title>
        <authorList>
            <person name="Angst P."/>
        </authorList>
    </citation>
    <scope>NUCLEOTIDE SEQUENCE</scope>
    <source>
        <strain evidence="20">PB745_01</strain>
        <tissue evidence="20">Gill</tissue>
    </source>
</reference>
<keyword evidence="13" id="KW-0325">Glycoprotein</keyword>
<feature type="transmembrane region" description="Helical" evidence="17">
    <location>
        <begin position="674"/>
        <end position="698"/>
    </location>
</feature>
<dbReference type="GO" id="GO:0012505">
    <property type="term" value="C:endomembrane system"/>
    <property type="evidence" value="ECO:0007669"/>
    <property type="project" value="UniProtKB-SubCell"/>
</dbReference>
<evidence type="ECO:0000256" key="13">
    <source>
        <dbReference type="ARBA" id="ARBA00023180"/>
    </source>
</evidence>
<evidence type="ECO:0000256" key="12">
    <source>
        <dbReference type="ARBA" id="ARBA00023166"/>
    </source>
</evidence>
<evidence type="ECO:0000256" key="8">
    <source>
        <dbReference type="ARBA" id="ARBA00023055"/>
    </source>
</evidence>
<gene>
    <name evidence="20" type="ORF">Pcinc_036625</name>
</gene>
<sequence length="1389" mass="155671">MTTRTTTRMEEVKLCKWWCAVGLLFLLTSQQASSQIPDGGHCIWYGQGHINPDPGKEDLYLNKVYNGDAIKMNDTQMINLLEKHCPQMTQEIRELYDGEIYTCCDKDNIEDMTTNFNLLDSFIAKCGACQTNIKKNFCYFSCHPRHSNFLMPTQLYYYNETEQPDVQTVDFYITNHYTNTTFSSCEDVYAADLNMPALSILCGNAGDKCDHYKLFSYFGINSFAPFNITYLWYDEPVDEIDIQTNLTTTMTPFDMITYPCNTSEPRLHCLCSDCFESCPLLPDLIPDQHWPMVGSMDALVFTMILFYGIASVAIITAACCCMSGHESSEESCCCSCFCCQSVSAGVEKAIKSTFTGLGTTVAKHPFLFLLLGGCLVISLGVGAMYLKITTDPVELWASPTSRTRLDKDYFDTNFSPFYRVTQVIIQAKGYDWFNVTREEFDLETEYLFGPALNDTFLLRVLALQNEITSLMGELDGREVPLKEVCEKPLAPQHEECLIQSVLNYWQNDMDTLNTSIESGKYTSQFIDCVSNPTNVADPYCMGTYGGPVFPYTALGGFLKEGEIISKSPSYTESTALVITILNANHLNKSELGPVMAWEKAFVDFMKNVTEDEDITSDMDIAFYCERSIEDELKRESVSDVATILISYLIMFIYVAVALGNLSAECSRLLIESKIMLALGGVTIVMLSVVASLGFYGYVGVPATLIVIEVIPFLVLAVGVDNIFILVQTWQREPRREDESVEEHVGRVVGIVAPSMLLSTTAEALCFFLGALSDMPAVYAFSLYVGLALVIDFVLQMICFVALMSLDARRIESNHYDVLCCVKGSSKKRPKSDDGGVCYSIFDQIYAPFILQDFVRVAVVLLFLGVFCTSIAVTPHLNVGLEQDLSMPEDSYVLKYFEYLNKFLSVGSPIYFVIREGFNFTDVDEQNMVCQVAGCNDDSVLQQVFMASLDPEESSIASGGMSWLGPYFTWLQDNIDTGLFSMACCRLDVDGNYINSSEVYDPNAVETCFETEDFMDGRPIPEDFMLHLRDFLSDNPHDTYCPSAGHPAYASAVNVKVDSQGNDFVGATHYTAYHTILKTSKDFTKALDYVYKLCDQMTEYLRENTKFSKDVEIFPYSIFYVYYEQYLTMWEDTWISLGISLASVFAVTCLLTFDFISATIILVTISMILFDMMGMMYWWNISLNAVSLVNLVMCVGISVEFCSHVSHAFATSIRPTGVERAKEALATMGSSVLSGITLTKFGGIFVLGFAQSQIFRVFYFRMYLGMVFFGAFHGLMFLPVILSICGPPVNHVLLKQKRKKEETARLKAELELAQREKQKAETNLQKQFPLSIHSPLPLLSIHSPLALLSIHSPLPLLSIYSPLPLLSIHSPLPLLSIHSPLALLSIYPII</sequence>
<evidence type="ECO:0000256" key="9">
    <source>
        <dbReference type="ARBA" id="ARBA00023098"/>
    </source>
</evidence>
<dbReference type="InterPro" id="IPR053956">
    <property type="entry name" value="NPC1_MLD"/>
</dbReference>
<dbReference type="Pfam" id="PF16414">
    <property type="entry name" value="NPC1_N"/>
    <property type="match status" value="1"/>
</dbReference>
<evidence type="ECO:0000313" key="20">
    <source>
        <dbReference type="EMBL" id="KAK3857102.1"/>
    </source>
</evidence>
<proteinExistence type="inferred from homology"/>
<feature type="signal peptide" evidence="18">
    <location>
        <begin position="1"/>
        <end position="34"/>
    </location>
</feature>
<evidence type="ECO:0000256" key="14">
    <source>
        <dbReference type="ARBA" id="ARBA00023221"/>
    </source>
</evidence>
<evidence type="ECO:0000256" key="4">
    <source>
        <dbReference type="ARBA" id="ARBA00022548"/>
    </source>
</evidence>
<keyword evidence="14" id="KW-0753">Steroid metabolism</keyword>
<dbReference type="GO" id="GO:0005319">
    <property type="term" value="F:lipid transporter activity"/>
    <property type="evidence" value="ECO:0007669"/>
    <property type="project" value="InterPro"/>
</dbReference>
<keyword evidence="9" id="KW-0443">Lipid metabolism</keyword>
<keyword evidence="7 17" id="KW-1133">Transmembrane helix</keyword>
<dbReference type="InterPro" id="IPR004765">
    <property type="entry name" value="NPC1-like"/>
</dbReference>
<keyword evidence="6 18" id="KW-0732">Signal</keyword>
<comment type="subcellular location">
    <subcellularLocation>
        <location evidence="1">Endomembrane system</location>
        <topology evidence="1">Multi-pass membrane protein</topology>
    </subcellularLocation>
</comment>
<keyword evidence="12" id="KW-1207">Sterol metabolism</keyword>
<evidence type="ECO:0000256" key="7">
    <source>
        <dbReference type="ARBA" id="ARBA00022989"/>
    </source>
</evidence>
<dbReference type="PANTHER" id="PTHR45727:SF2">
    <property type="entry name" value="NPC INTRACELLULAR CHOLESTEROL TRANSPORTER 1"/>
    <property type="match status" value="1"/>
</dbReference>
<feature type="transmembrane region" description="Helical" evidence="17">
    <location>
        <begin position="777"/>
        <end position="802"/>
    </location>
</feature>
<evidence type="ECO:0000256" key="18">
    <source>
        <dbReference type="SAM" id="SignalP"/>
    </source>
</evidence>
<dbReference type="InterPro" id="IPR032190">
    <property type="entry name" value="NPC1_N"/>
</dbReference>
<keyword evidence="8" id="KW-0445">Lipid transport</keyword>
<dbReference type="GO" id="GO:0030299">
    <property type="term" value="P:intestinal cholesterol absorption"/>
    <property type="evidence" value="ECO:0007669"/>
    <property type="project" value="TreeGrafter"/>
</dbReference>
<feature type="transmembrane region" description="Helical" evidence="17">
    <location>
        <begin position="1223"/>
        <end position="1249"/>
    </location>
</feature>
<evidence type="ECO:0000256" key="5">
    <source>
        <dbReference type="ARBA" id="ARBA00022692"/>
    </source>
</evidence>
<dbReference type="Pfam" id="PF22314">
    <property type="entry name" value="NPC1_MLD"/>
    <property type="match status" value="1"/>
</dbReference>
<evidence type="ECO:0000259" key="19">
    <source>
        <dbReference type="PROSITE" id="PS50156"/>
    </source>
</evidence>
<feature type="chain" id="PRO_5041940088" description="SSD domain-containing protein" evidence="18">
    <location>
        <begin position="35"/>
        <end position="1389"/>
    </location>
</feature>
<feature type="transmembrane region" description="Helical" evidence="17">
    <location>
        <begin position="747"/>
        <end position="771"/>
    </location>
</feature>
<dbReference type="GO" id="GO:0030301">
    <property type="term" value="P:cholesterol transport"/>
    <property type="evidence" value="ECO:0007669"/>
    <property type="project" value="UniProtKB-ARBA"/>
</dbReference>
<keyword evidence="5 17" id="KW-0812">Transmembrane</keyword>
<feature type="transmembrane region" description="Helical" evidence="17">
    <location>
        <begin position="366"/>
        <end position="386"/>
    </location>
</feature>
<dbReference type="GO" id="GO:0008203">
    <property type="term" value="P:cholesterol metabolic process"/>
    <property type="evidence" value="ECO:0007669"/>
    <property type="project" value="UniProtKB-KW"/>
</dbReference>
<dbReference type="SUPFAM" id="SSF82866">
    <property type="entry name" value="Multidrug efflux transporter AcrB transmembrane domain"/>
    <property type="match status" value="2"/>
</dbReference>
<dbReference type="EMBL" id="JAWQEG010005692">
    <property type="protein sequence ID" value="KAK3857102.1"/>
    <property type="molecule type" value="Genomic_DNA"/>
</dbReference>
<dbReference type="PROSITE" id="PS50156">
    <property type="entry name" value="SSD"/>
    <property type="match status" value="1"/>
</dbReference>